<evidence type="ECO:0000313" key="3">
    <source>
        <dbReference type="Proteomes" id="UP001189429"/>
    </source>
</evidence>
<dbReference type="Gene3D" id="3.40.50.1240">
    <property type="entry name" value="Phosphoglycerate mutase-like"/>
    <property type="match status" value="1"/>
</dbReference>
<feature type="compositionally biased region" description="Low complexity" evidence="1">
    <location>
        <begin position="88"/>
        <end position="106"/>
    </location>
</feature>
<accession>A0ABN9SVT5</accession>
<comment type="caution">
    <text evidence="2">The sequence shown here is derived from an EMBL/GenBank/DDBJ whole genome shotgun (WGS) entry which is preliminary data.</text>
</comment>
<evidence type="ECO:0000313" key="2">
    <source>
        <dbReference type="EMBL" id="CAK0836650.1"/>
    </source>
</evidence>
<feature type="compositionally biased region" description="Basic and acidic residues" evidence="1">
    <location>
        <begin position="213"/>
        <end position="227"/>
    </location>
</feature>
<dbReference type="EMBL" id="CAUYUJ010013714">
    <property type="protein sequence ID" value="CAK0836650.1"/>
    <property type="molecule type" value="Genomic_DNA"/>
</dbReference>
<feature type="non-terminal residue" evidence="2">
    <location>
        <position position="413"/>
    </location>
</feature>
<keyword evidence="3" id="KW-1185">Reference proteome</keyword>
<feature type="compositionally biased region" description="Low complexity" evidence="1">
    <location>
        <begin position="122"/>
        <end position="135"/>
    </location>
</feature>
<reference evidence="2" key="1">
    <citation type="submission" date="2023-10" db="EMBL/GenBank/DDBJ databases">
        <authorList>
            <person name="Chen Y."/>
            <person name="Shah S."/>
            <person name="Dougan E. K."/>
            <person name="Thang M."/>
            <person name="Chan C."/>
        </authorList>
    </citation>
    <scope>NUCLEOTIDE SEQUENCE [LARGE SCALE GENOMIC DNA]</scope>
</reference>
<gene>
    <name evidence="2" type="ORF">PCOR1329_LOCUS33084</name>
</gene>
<organism evidence="2 3">
    <name type="scientific">Prorocentrum cordatum</name>
    <dbReference type="NCBI Taxonomy" id="2364126"/>
    <lineage>
        <taxon>Eukaryota</taxon>
        <taxon>Sar</taxon>
        <taxon>Alveolata</taxon>
        <taxon>Dinophyceae</taxon>
        <taxon>Prorocentrales</taxon>
        <taxon>Prorocentraceae</taxon>
        <taxon>Prorocentrum</taxon>
    </lineage>
</organism>
<feature type="compositionally biased region" description="Low complexity" evidence="1">
    <location>
        <begin position="1"/>
        <end position="14"/>
    </location>
</feature>
<protein>
    <recommendedName>
        <fullName evidence="4">Acid phosphatase</fullName>
    </recommendedName>
</protein>
<dbReference type="InterPro" id="IPR029033">
    <property type="entry name" value="His_PPase_superfam"/>
</dbReference>
<name>A0ABN9SVT5_9DINO</name>
<dbReference type="Proteomes" id="UP001189429">
    <property type="component" value="Unassembled WGS sequence"/>
</dbReference>
<proteinExistence type="predicted"/>
<evidence type="ECO:0000256" key="1">
    <source>
        <dbReference type="SAM" id="MobiDB-lite"/>
    </source>
</evidence>
<feature type="compositionally biased region" description="Low complexity" evidence="1">
    <location>
        <begin position="22"/>
        <end position="40"/>
    </location>
</feature>
<feature type="compositionally biased region" description="Low complexity" evidence="1">
    <location>
        <begin position="66"/>
        <end position="77"/>
    </location>
</feature>
<feature type="region of interest" description="Disordered" evidence="1">
    <location>
        <begin position="205"/>
        <end position="235"/>
    </location>
</feature>
<sequence length="413" mass="43032">MASRSARRPGSPAAAPGPPGAPSAHAAGPPPDGCGAPAAPRELLGPRPATRRPPSLPAEVDEAAERAAAAEAPRPAGLAPPGPRKLRGGSPAAAEGGAASPTAAAPEEPRTCGSGSDEEMSTSDSSSGRSSLDSESVTDAPATLTKGPSFIDLGHPNARLMLLLLGGRDVDAWRAAYRSIAAQVLVDSAAADPSEAKGMFIPPDTDACQSAKPSDEALRASAEEHQRANPPPEPAYSEAMRRLSEVVGEGAAGKWTDIDCGVTMLPPTGLPKPAGSCDAAAAFAERLLMEWGSGDMKVGWGRVGLGEIPGLFLLQMWYFFNWWAVKEVYRYWGAPIIRATLESLDKEGTTIFVGHDSDMMMLKGALGLEWDTAPYPLNVTLPGSMLRFIRDGDQVSASYAYVGDFNSTAGEMR</sequence>
<feature type="region of interest" description="Disordered" evidence="1">
    <location>
        <begin position="1"/>
        <end position="151"/>
    </location>
</feature>
<evidence type="ECO:0008006" key="4">
    <source>
        <dbReference type="Google" id="ProtNLM"/>
    </source>
</evidence>